<evidence type="ECO:0000256" key="4">
    <source>
        <dbReference type="ARBA" id="ARBA00019595"/>
    </source>
</evidence>
<comment type="function">
    <text evidence="2 7">Catalyzes the epimerization of the C3' and C5'positions of dTDP-6-deoxy-D-xylo-4-hexulose, forming dTDP-6-deoxy-L-lyxo-4-hexulose.</text>
</comment>
<feature type="active site" description="Proton donor" evidence="5">
    <location>
        <position position="132"/>
    </location>
</feature>
<comment type="pathway">
    <text evidence="7">Carbohydrate biosynthesis; dTDP-L-rhamnose biosynthesis.</text>
</comment>
<organism evidence="8 9">
    <name type="scientific">Bordetella genomosp. 4</name>
    <dbReference type="NCBI Taxonomy" id="463044"/>
    <lineage>
        <taxon>Bacteria</taxon>
        <taxon>Pseudomonadati</taxon>
        <taxon>Pseudomonadota</taxon>
        <taxon>Betaproteobacteria</taxon>
        <taxon>Burkholderiales</taxon>
        <taxon>Alcaligenaceae</taxon>
        <taxon>Bordetella</taxon>
    </lineage>
</organism>
<evidence type="ECO:0000313" key="8">
    <source>
        <dbReference type="EMBL" id="OZI56403.1"/>
    </source>
</evidence>
<dbReference type="PANTHER" id="PTHR21047:SF2">
    <property type="entry name" value="THYMIDINE DIPHOSPHO-4-KETO-RHAMNOSE 3,5-EPIMERASE"/>
    <property type="match status" value="1"/>
</dbReference>
<comment type="similarity">
    <text evidence="7">Belongs to the dTDP-4-dehydrorhamnose 3,5-epimerase family.</text>
</comment>
<dbReference type="Gene3D" id="2.60.120.10">
    <property type="entry name" value="Jelly Rolls"/>
    <property type="match status" value="1"/>
</dbReference>
<feature type="site" description="Participates in a stacking interaction with the thymidine ring of dTDP-4-oxo-6-deoxyglucose" evidence="6">
    <location>
        <position position="138"/>
    </location>
</feature>
<evidence type="ECO:0000256" key="3">
    <source>
        <dbReference type="ARBA" id="ARBA00012098"/>
    </source>
</evidence>
<dbReference type="GO" id="GO:0019305">
    <property type="term" value="P:dTDP-rhamnose biosynthetic process"/>
    <property type="evidence" value="ECO:0007669"/>
    <property type="project" value="UniProtKB-UniRule"/>
</dbReference>
<dbReference type="AlphaFoldDB" id="A0A261U6B8"/>
<proteinExistence type="inferred from homology"/>
<comment type="caution">
    <text evidence="8">The sequence shown here is derived from an EMBL/GenBank/DDBJ whole genome shotgun (WGS) entry which is preliminary data.</text>
</comment>
<dbReference type="EMBL" id="NEVQ01000013">
    <property type="protein sequence ID" value="OZI56403.1"/>
    <property type="molecule type" value="Genomic_DNA"/>
</dbReference>
<dbReference type="EC" id="5.1.3.13" evidence="3 7"/>
<dbReference type="PANTHER" id="PTHR21047">
    <property type="entry name" value="DTDP-6-DEOXY-D-GLUCOSE-3,5 EPIMERASE"/>
    <property type="match status" value="1"/>
</dbReference>
<dbReference type="NCBIfam" id="TIGR01221">
    <property type="entry name" value="rmlC"/>
    <property type="match status" value="1"/>
</dbReference>
<protein>
    <recommendedName>
        <fullName evidence="4 7">dTDP-4-dehydrorhamnose 3,5-epimerase</fullName>
        <ecNumber evidence="3 7">5.1.3.13</ecNumber>
    </recommendedName>
    <alternativeName>
        <fullName evidence="7">Thymidine diphospho-4-keto-rhamnose 3,5-epimerase</fullName>
    </alternativeName>
</protein>
<evidence type="ECO:0000256" key="1">
    <source>
        <dbReference type="ARBA" id="ARBA00001298"/>
    </source>
</evidence>
<feature type="active site" description="Proton acceptor" evidence="5">
    <location>
        <position position="62"/>
    </location>
</feature>
<gene>
    <name evidence="8" type="ORF">CAL20_13295</name>
</gene>
<dbReference type="CDD" id="cd00438">
    <property type="entry name" value="cupin_RmlC"/>
    <property type="match status" value="1"/>
</dbReference>
<comment type="subunit">
    <text evidence="7">Homodimer.</text>
</comment>
<evidence type="ECO:0000313" key="9">
    <source>
        <dbReference type="Proteomes" id="UP000216885"/>
    </source>
</evidence>
<evidence type="ECO:0000256" key="5">
    <source>
        <dbReference type="PIRSR" id="PIRSR600888-1"/>
    </source>
</evidence>
<dbReference type="GO" id="GO:0005829">
    <property type="term" value="C:cytosol"/>
    <property type="evidence" value="ECO:0007669"/>
    <property type="project" value="TreeGrafter"/>
</dbReference>
<dbReference type="UniPathway" id="UPA00124"/>
<dbReference type="RefSeq" id="WP_094838100.1">
    <property type="nucleotide sequence ID" value="NZ_NEVQ01000013.1"/>
</dbReference>
<comment type="catalytic activity">
    <reaction evidence="1 7">
        <text>dTDP-4-dehydro-6-deoxy-alpha-D-glucose = dTDP-4-dehydro-beta-L-rhamnose</text>
        <dbReference type="Rhea" id="RHEA:16969"/>
        <dbReference type="ChEBI" id="CHEBI:57649"/>
        <dbReference type="ChEBI" id="CHEBI:62830"/>
        <dbReference type="EC" id="5.1.3.13"/>
    </reaction>
</comment>
<dbReference type="InterPro" id="IPR011051">
    <property type="entry name" value="RmlC_Cupin_sf"/>
</dbReference>
<keyword evidence="9" id="KW-1185">Reference proteome</keyword>
<evidence type="ECO:0000256" key="7">
    <source>
        <dbReference type="RuleBase" id="RU364069"/>
    </source>
</evidence>
<dbReference type="GO" id="GO:0008830">
    <property type="term" value="F:dTDP-4-dehydrorhamnose 3,5-epimerase activity"/>
    <property type="evidence" value="ECO:0007669"/>
    <property type="project" value="UniProtKB-UniRule"/>
</dbReference>
<sequence>MNVIRTAIPEVCVFEPRVFDDERGFFFESFNQQSFEDAIGRSVTFVQDNHSHSVRGVLRGLHYQLNPHAQGKLLRVLSGEIYDVAIDLRRGSPTLGQWVGEILSSANRRQLWIPEGFAHGFLVLSDSADVSYKTTDYWDKSSERAIVWNDPQLKIDWPASPQLILSAKDLQAGTFAQADLFEY</sequence>
<dbReference type="InterPro" id="IPR000888">
    <property type="entry name" value="RmlC-like"/>
</dbReference>
<keyword evidence="7" id="KW-0413">Isomerase</keyword>
<evidence type="ECO:0000256" key="6">
    <source>
        <dbReference type="PIRSR" id="PIRSR600888-3"/>
    </source>
</evidence>
<evidence type="ECO:0000256" key="2">
    <source>
        <dbReference type="ARBA" id="ARBA00001997"/>
    </source>
</evidence>
<accession>A0A261U6B8</accession>
<dbReference type="SUPFAM" id="SSF51182">
    <property type="entry name" value="RmlC-like cupins"/>
    <property type="match status" value="1"/>
</dbReference>
<name>A0A261U6B8_9BORD</name>
<dbReference type="GO" id="GO:0000271">
    <property type="term" value="P:polysaccharide biosynthetic process"/>
    <property type="evidence" value="ECO:0007669"/>
    <property type="project" value="TreeGrafter"/>
</dbReference>
<dbReference type="Proteomes" id="UP000216885">
    <property type="component" value="Unassembled WGS sequence"/>
</dbReference>
<reference evidence="8 9" key="1">
    <citation type="submission" date="2017-05" db="EMBL/GenBank/DDBJ databases">
        <title>Complete and WGS of Bordetella genogroups.</title>
        <authorList>
            <person name="Spilker T."/>
            <person name="LiPuma J."/>
        </authorList>
    </citation>
    <scope>NUCLEOTIDE SEQUENCE [LARGE SCALE GENOMIC DNA]</scope>
    <source>
        <strain evidence="8 9">AU9919</strain>
    </source>
</reference>
<dbReference type="InterPro" id="IPR014710">
    <property type="entry name" value="RmlC-like_jellyroll"/>
</dbReference>
<dbReference type="Pfam" id="PF00908">
    <property type="entry name" value="dTDP_sugar_isom"/>
    <property type="match status" value="1"/>
</dbReference>